<proteinExistence type="predicted"/>
<accession>A0A931DWG6</accession>
<protein>
    <submittedName>
        <fullName evidence="1">Uncharacterized protein</fullName>
    </submittedName>
</protein>
<comment type="caution">
    <text evidence="1">The sequence shown here is derived from an EMBL/GenBank/DDBJ whole genome shotgun (WGS) entry which is preliminary data.</text>
</comment>
<reference evidence="1" key="1">
    <citation type="submission" date="2020-11" db="EMBL/GenBank/DDBJ databases">
        <title>Sequencing the genomes of 1000 actinobacteria strains.</title>
        <authorList>
            <person name="Klenk H.-P."/>
        </authorList>
    </citation>
    <scope>NUCLEOTIDE SEQUENCE</scope>
    <source>
        <strain evidence="1">DSM 45632</strain>
    </source>
</reference>
<keyword evidence="2" id="KW-1185">Reference proteome</keyword>
<sequence>MARRYGKHAPAETSWDLLEASLRDALVKQGEYRPTYQQRQEALKGGKGCRLSRLQPSPVCS</sequence>
<evidence type="ECO:0000313" key="1">
    <source>
        <dbReference type="EMBL" id="MBG6121517.1"/>
    </source>
</evidence>
<gene>
    <name evidence="1" type="ORF">IW254_000486</name>
</gene>
<name>A0A931DWG6_9CORY</name>
<dbReference type="EMBL" id="JADOUE010000001">
    <property type="protein sequence ID" value="MBG6121517.1"/>
    <property type="molecule type" value="Genomic_DNA"/>
</dbReference>
<dbReference type="Proteomes" id="UP000658613">
    <property type="component" value="Unassembled WGS sequence"/>
</dbReference>
<organism evidence="1 2">
    <name type="scientific">Corynebacterium aquatimens</name>
    <dbReference type="NCBI Taxonomy" id="1190508"/>
    <lineage>
        <taxon>Bacteria</taxon>
        <taxon>Bacillati</taxon>
        <taxon>Actinomycetota</taxon>
        <taxon>Actinomycetes</taxon>
        <taxon>Mycobacteriales</taxon>
        <taxon>Corynebacteriaceae</taxon>
        <taxon>Corynebacterium</taxon>
    </lineage>
</organism>
<evidence type="ECO:0000313" key="2">
    <source>
        <dbReference type="Proteomes" id="UP000658613"/>
    </source>
</evidence>
<dbReference type="AlphaFoldDB" id="A0A931DWG6"/>